<dbReference type="EMBL" id="JAJJMB010010084">
    <property type="protein sequence ID" value="KAI3911087.1"/>
    <property type="molecule type" value="Genomic_DNA"/>
</dbReference>
<feature type="non-terminal residue" evidence="2">
    <location>
        <position position="1"/>
    </location>
</feature>
<evidence type="ECO:0000256" key="1">
    <source>
        <dbReference type="SAM" id="Phobius"/>
    </source>
</evidence>
<sequence>MSTFNPQPQSSFTATVPQQPIVIGIPVGTPSNQFYSADYNPQTSFPVHTQSQPMVPWSSGLCDCFTDFSNCCMTCWCPCFTFGQTSEIVDRGTSSCGQNGALYVVVAVVFGCPCIYSCAYRTKLRQTYNIDESPCCDFMTHWCCNGCALCQEYRELRNQSFNVAL</sequence>
<keyword evidence="1" id="KW-1133">Transmembrane helix</keyword>
<dbReference type="Pfam" id="PF04749">
    <property type="entry name" value="PLAC8"/>
    <property type="match status" value="1"/>
</dbReference>
<dbReference type="Proteomes" id="UP001202328">
    <property type="component" value="Unassembled WGS sequence"/>
</dbReference>
<reference evidence="2" key="1">
    <citation type="submission" date="2022-04" db="EMBL/GenBank/DDBJ databases">
        <title>A functionally conserved STORR gene fusion in Papaver species that diverged 16.8 million years ago.</title>
        <authorList>
            <person name="Catania T."/>
        </authorList>
    </citation>
    <scope>NUCLEOTIDE SEQUENCE</scope>
    <source>
        <strain evidence="2">S-188037</strain>
    </source>
</reference>
<evidence type="ECO:0000313" key="3">
    <source>
        <dbReference type="Proteomes" id="UP001202328"/>
    </source>
</evidence>
<keyword evidence="3" id="KW-1185">Reference proteome</keyword>
<accession>A0AAD4SLU3</accession>
<proteinExistence type="predicted"/>
<feature type="transmembrane region" description="Helical" evidence="1">
    <location>
        <begin position="100"/>
        <end position="119"/>
    </location>
</feature>
<dbReference type="PANTHER" id="PTHR15907">
    <property type="entry name" value="DUF614 FAMILY PROTEIN-RELATED"/>
    <property type="match status" value="1"/>
</dbReference>
<keyword evidence="1" id="KW-0472">Membrane</keyword>
<evidence type="ECO:0000313" key="2">
    <source>
        <dbReference type="EMBL" id="KAI3911087.1"/>
    </source>
</evidence>
<name>A0AAD4SLU3_9MAGN</name>
<dbReference type="InterPro" id="IPR006461">
    <property type="entry name" value="PLAC_motif_containing"/>
</dbReference>
<organism evidence="2 3">
    <name type="scientific">Papaver atlanticum</name>
    <dbReference type="NCBI Taxonomy" id="357466"/>
    <lineage>
        <taxon>Eukaryota</taxon>
        <taxon>Viridiplantae</taxon>
        <taxon>Streptophyta</taxon>
        <taxon>Embryophyta</taxon>
        <taxon>Tracheophyta</taxon>
        <taxon>Spermatophyta</taxon>
        <taxon>Magnoliopsida</taxon>
        <taxon>Ranunculales</taxon>
        <taxon>Papaveraceae</taxon>
        <taxon>Papaveroideae</taxon>
        <taxon>Papaver</taxon>
    </lineage>
</organism>
<protein>
    <submittedName>
        <fullName evidence="2">Uncharacterized protein</fullName>
    </submittedName>
</protein>
<keyword evidence="1" id="KW-0812">Transmembrane</keyword>
<comment type="caution">
    <text evidence="2">The sequence shown here is derived from an EMBL/GenBank/DDBJ whole genome shotgun (WGS) entry which is preliminary data.</text>
</comment>
<dbReference type="NCBIfam" id="TIGR01571">
    <property type="entry name" value="A_thal_Cys_rich"/>
    <property type="match status" value="1"/>
</dbReference>
<gene>
    <name evidence="2" type="ORF">MKW98_015744</name>
</gene>
<dbReference type="AlphaFoldDB" id="A0AAD4SLU3"/>